<feature type="compositionally biased region" description="Low complexity" evidence="2">
    <location>
        <begin position="208"/>
        <end position="234"/>
    </location>
</feature>
<feature type="region of interest" description="Disordered" evidence="2">
    <location>
        <begin position="277"/>
        <end position="299"/>
    </location>
</feature>
<dbReference type="CDD" id="cd13777">
    <property type="entry name" value="Aar2_N"/>
    <property type="match status" value="1"/>
</dbReference>
<feature type="domain" description="AAR2 C-terminal" evidence="3">
    <location>
        <begin position="241"/>
        <end position="468"/>
    </location>
</feature>
<comment type="similarity">
    <text evidence="1">Belongs to the AAR2 family.</text>
</comment>
<evidence type="ECO:0000313" key="5">
    <source>
        <dbReference type="EMBL" id="WIA12278.1"/>
    </source>
</evidence>
<keyword evidence="6" id="KW-1185">Reference proteome</keyword>
<dbReference type="Gene3D" id="2.60.34.20">
    <property type="match status" value="1"/>
</dbReference>
<dbReference type="Gene3D" id="1.25.40.550">
    <property type="entry name" value="Aar2, C-terminal domain-like"/>
    <property type="match status" value="1"/>
</dbReference>
<protein>
    <recommendedName>
        <fullName evidence="7">AAR2 splicing factor homolog</fullName>
    </recommendedName>
</protein>
<feature type="compositionally biased region" description="Low complexity" evidence="2">
    <location>
        <begin position="279"/>
        <end position="299"/>
    </location>
</feature>
<dbReference type="InterPro" id="IPR007946">
    <property type="entry name" value="AAR2"/>
</dbReference>
<dbReference type="PANTHER" id="PTHR12689:SF4">
    <property type="entry name" value="PROTEIN AAR2 HOMOLOG"/>
    <property type="match status" value="1"/>
</dbReference>
<feature type="region of interest" description="Disordered" evidence="2">
    <location>
        <begin position="201"/>
        <end position="238"/>
    </location>
</feature>
<evidence type="ECO:0000259" key="4">
    <source>
        <dbReference type="Pfam" id="PF20981"/>
    </source>
</evidence>
<evidence type="ECO:0000259" key="3">
    <source>
        <dbReference type="Pfam" id="PF05282"/>
    </source>
</evidence>
<dbReference type="PANTHER" id="PTHR12689">
    <property type="entry name" value="A1 CISTRON SPLICING FACTOR AAR2-RELATED"/>
    <property type="match status" value="1"/>
</dbReference>
<evidence type="ECO:0008006" key="7">
    <source>
        <dbReference type="Google" id="ProtNLM"/>
    </source>
</evidence>
<dbReference type="Proteomes" id="UP001244341">
    <property type="component" value="Chromosome 3b"/>
</dbReference>
<proteinExistence type="inferred from homology"/>
<evidence type="ECO:0000256" key="2">
    <source>
        <dbReference type="SAM" id="MobiDB-lite"/>
    </source>
</evidence>
<evidence type="ECO:0000256" key="1">
    <source>
        <dbReference type="ARBA" id="ARBA00006281"/>
    </source>
</evidence>
<reference evidence="5 6" key="1">
    <citation type="submission" date="2023-05" db="EMBL/GenBank/DDBJ databases">
        <title>A 100% complete, gapless, phased diploid assembly of the Scenedesmus obliquus UTEX 3031 genome.</title>
        <authorList>
            <person name="Biondi T.C."/>
            <person name="Hanschen E.R."/>
            <person name="Kwon T."/>
            <person name="Eng W."/>
            <person name="Kruse C.P.S."/>
            <person name="Koehler S.I."/>
            <person name="Kunde Y."/>
            <person name="Gleasner C.D."/>
            <person name="You Mak K.T."/>
            <person name="Polle J."/>
            <person name="Hovde B.T."/>
            <person name="Starkenburg S.R."/>
        </authorList>
    </citation>
    <scope>NUCLEOTIDE SEQUENCE [LARGE SCALE GENOMIC DNA]</scope>
    <source>
        <strain evidence="5 6">DOE0152z</strain>
    </source>
</reference>
<dbReference type="Pfam" id="PF05282">
    <property type="entry name" value="AAR2"/>
    <property type="match status" value="1"/>
</dbReference>
<accession>A0ABY8TV48</accession>
<sequence>MSQQQPYSVQLDPDTARKLASHGATILLLDVPLGMPIGIDQQVFLTGPKFRGIKMLPPGVHFLSYQAIAKDGTPAPPVSSLLALQQQQVLVRRWDPATEGFAALPDEDEEARYVAGVQRFDFDRELAPYDLNRYSQWVTLSCHISEDVLQELLPPCGELSIMAEAADPCLTAAASEAEKRLQQQLQEGRAWLEAKMAAMQVDAPEGEQQQQQQQQQQQGDDAGQQQQQQQQPAPRGGRCRYSQLPRLVKVPGLPAAQLTALNMDKTALLEQVIDRYNNSSSSSSRSTPTGQQQQQQSGPQGIEVLGELQFAFIAFVFGQSLEGFMQWKQLLVLLLGCTSGPLERHPLLFTAFLQAITAQLQFGLGLQTPQQQTPSSSSSSAAAGGLNAAGVASLSQQQQQQDSTSAGFGLAAAGGLVDELLPDSFLKAAFRGFFEVLQEAGAAAPAPLLAEARVLEGVLASGLGWDFRLRELKLGSDDDEGSDEDGPVVVELSEQQLAELEGLQLGDIPSWV</sequence>
<dbReference type="EMBL" id="CP126210">
    <property type="protein sequence ID" value="WIA12278.1"/>
    <property type="molecule type" value="Genomic_DNA"/>
</dbReference>
<dbReference type="InterPro" id="IPR038514">
    <property type="entry name" value="AAR2_C_sf"/>
</dbReference>
<name>A0ABY8TV48_TETOB</name>
<dbReference type="InterPro" id="IPR038516">
    <property type="entry name" value="AAR2_N_sf"/>
</dbReference>
<dbReference type="InterPro" id="IPR033648">
    <property type="entry name" value="AAR2_C"/>
</dbReference>
<dbReference type="Pfam" id="PF20981">
    <property type="entry name" value="AAR2_1st"/>
    <property type="match status" value="1"/>
</dbReference>
<gene>
    <name evidence="5" type="ORF">OEZ85_012338</name>
</gene>
<organism evidence="5 6">
    <name type="scientific">Tetradesmus obliquus</name>
    <name type="common">Green alga</name>
    <name type="synonym">Acutodesmus obliquus</name>
    <dbReference type="NCBI Taxonomy" id="3088"/>
    <lineage>
        <taxon>Eukaryota</taxon>
        <taxon>Viridiplantae</taxon>
        <taxon>Chlorophyta</taxon>
        <taxon>core chlorophytes</taxon>
        <taxon>Chlorophyceae</taxon>
        <taxon>CS clade</taxon>
        <taxon>Sphaeropleales</taxon>
        <taxon>Scenedesmaceae</taxon>
        <taxon>Tetradesmus</taxon>
    </lineage>
</organism>
<feature type="domain" description="AAR2 N-terminal" evidence="4">
    <location>
        <begin position="23"/>
        <end position="154"/>
    </location>
</feature>
<dbReference type="CDD" id="cd13778">
    <property type="entry name" value="Aar2_C"/>
    <property type="match status" value="1"/>
</dbReference>
<dbReference type="InterPro" id="IPR033647">
    <property type="entry name" value="Aar2_N"/>
</dbReference>
<evidence type="ECO:0000313" key="6">
    <source>
        <dbReference type="Proteomes" id="UP001244341"/>
    </source>
</evidence>